<dbReference type="GO" id="GO:0003884">
    <property type="term" value="F:D-amino-acid oxidase activity"/>
    <property type="evidence" value="ECO:0007669"/>
    <property type="project" value="InterPro"/>
</dbReference>
<dbReference type="SUPFAM" id="SSF54373">
    <property type="entry name" value="FAD-linked reductases, C-terminal domain"/>
    <property type="match status" value="1"/>
</dbReference>
<comment type="similarity">
    <text evidence="2">Belongs to the DAMOX/DASOX family.</text>
</comment>
<feature type="signal peptide" evidence="7">
    <location>
        <begin position="1"/>
        <end position="20"/>
    </location>
</feature>
<evidence type="ECO:0000313" key="10">
    <source>
        <dbReference type="Proteomes" id="UP000053095"/>
    </source>
</evidence>
<evidence type="ECO:0000256" key="4">
    <source>
        <dbReference type="ARBA" id="ARBA00022827"/>
    </source>
</evidence>
<feature type="chain" id="PRO_5028240625" evidence="7">
    <location>
        <begin position="21"/>
        <end position="302"/>
    </location>
</feature>
<dbReference type="Proteomes" id="UP000053095">
    <property type="component" value="Unassembled WGS sequence"/>
</dbReference>
<dbReference type="InterPro" id="IPR023209">
    <property type="entry name" value="DAO"/>
</dbReference>
<keyword evidence="5" id="KW-0560">Oxidoreductase</keyword>
<comment type="cofactor">
    <cofactor evidence="1 6">
        <name>FAD</name>
        <dbReference type="ChEBI" id="CHEBI:57692"/>
    </cofactor>
</comment>
<dbReference type="InterPro" id="IPR006076">
    <property type="entry name" value="FAD-dep_OxRdtase"/>
</dbReference>
<dbReference type="Pfam" id="PF01266">
    <property type="entry name" value="DAO"/>
    <property type="match status" value="1"/>
</dbReference>
<keyword evidence="4 6" id="KW-0274">FAD</keyword>
<proteinExistence type="inferred from homology"/>
<name>A0A6V8HJJ9_TALPI</name>
<accession>A0A6V8HJJ9</accession>
<dbReference type="SUPFAM" id="SSF51971">
    <property type="entry name" value="Nucleotide-binding domain"/>
    <property type="match status" value="1"/>
</dbReference>
<dbReference type="PANTHER" id="PTHR11530:SF16">
    <property type="entry name" value="D-AMINO ACID OXIDASE (AFU_ORTHOLOGUE AFUA_5G11290)"/>
    <property type="match status" value="1"/>
</dbReference>
<reference evidence="10" key="1">
    <citation type="journal article" date="2015" name="Genome Announc.">
        <title>Draft genome sequence of Talaromyces cellulolyticus strain Y-94, a source of lignocellulosic biomass-degrading enzymes.</title>
        <authorList>
            <person name="Fujii T."/>
            <person name="Koike H."/>
            <person name="Sawayama S."/>
            <person name="Yano S."/>
            <person name="Inoue H."/>
        </authorList>
    </citation>
    <scope>NUCLEOTIDE SEQUENCE [LARGE SCALE GENOMIC DNA]</scope>
    <source>
        <strain evidence="10">Y-94</strain>
    </source>
</reference>
<evidence type="ECO:0000256" key="1">
    <source>
        <dbReference type="ARBA" id="ARBA00001974"/>
    </source>
</evidence>
<dbReference type="Gene3D" id="3.30.9.10">
    <property type="entry name" value="D-Amino Acid Oxidase, subunit A, domain 2"/>
    <property type="match status" value="1"/>
</dbReference>
<evidence type="ECO:0000256" key="2">
    <source>
        <dbReference type="ARBA" id="ARBA00006730"/>
    </source>
</evidence>
<dbReference type="GO" id="GO:0005737">
    <property type="term" value="C:cytoplasm"/>
    <property type="evidence" value="ECO:0007669"/>
    <property type="project" value="TreeGrafter"/>
</dbReference>
<evidence type="ECO:0000256" key="7">
    <source>
        <dbReference type="SAM" id="SignalP"/>
    </source>
</evidence>
<evidence type="ECO:0000256" key="3">
    <source>
        <dbReference type="ARBA" id="ARBA00022630"/>
    </source>
</evidence>
<dbReference type="AlphaFoldDB" id="A0A6V8HJJ9"/>
<dbReference type="GO" id="GO:0019478">
    <property type="term" value="P:D-amino acid catabolic process"/>
    <property type="evidence" value="ECO:0007669"/>
    <property type="project" value="TreeGrafter"/>
</dbReference>
<evidence type="ECO:0000313" key="9">
    <source>
        <dbReference type="EMBL" id="GAM41565.1"/>
    </source>
</evidence>
<sequence>MATPTSVVVLGAGVIGLTTAVELLRQHPTASITVVAKHLPGDQSSADYCSSWAGANWMSYEDDESGSTQQAGYERVAFQRFGAIAASPSNGVKRFPLRLLYDQDDVTTHGVKSLRQNWFRDLVGGTTDVKKEELPDWASFGLDLKTFMINPSVYLAWLQSRLLEAEVTFVRRAYDHIDQVFDDFPNAVAVFNCTGLGAKKLGGIDDTKVYPIKGQTMLLAEPKTPLSRMYMHKYNNDEFTHIFPRPLGGGVIIGGVRLHHDYTEQPDMELAEKIRRRACDLCPELGTPESLKVLRHNVGLRR</sequence>
<comment type="caution">
    <text evidence="9">The sequence shown here is derived from an EMBL/GenBank/DDBJ whole genome shotgun (WGS) entry which is preliminary data.</text>
</comment>
<evidence type="ECO:0000259" key="8">
    <source>
        <dbReference type="Pfam" id="PF01266"/>
    </source>
</evidence>
<organism evidence="9 10">
    <name type="scientific">Talaromyces pinophilus</name>
    <name type="common">Penicillium pinophilum</name>
    <dbReference type="NCBI Taxonomy" id="128442"/>
    <lineage>
        <taxon>Eukaryota</taxon>
        <taxon>Fungi</taxon>
        <taxon>Dikarya</taxon>
        <taxon>Ascomycota</taxon>
        <taxon>Pezizomycotina</taxon>
        <taxon>Eurotiomycetes</taxon>
        <taxon>Eurotiomycetidae</taxon>
        <taxon>Eurotiales</taxon>
        <taxon>Trichocomaceae</taxon>
        <taxon>Talaromyces</taxon>
        <taxon>Talaromyces sect. Talaromyces</taxon>
    </lineage>
</organism>
<dbReference type="PANTHER" id="PTHR11530">
    <property type="entry name" value="D-AMINO ACID OXIDASE"/>
    <property type="match status" value="1"/>
</dbReference>
<feature type="binding site" evidence="6">
    <location>
        <position position="194"/>
    </location>
    <ligand>
        <name>FAD</name>
        <dbReference type="ChEBI" id="CHEBI:57692"/>
    </ligand>
</feature>
<evidence type="ECO:0000256" key="6">
    <source>
        <dbReference type="PIRSR" id="PIRSR000189-1"/>
    </source>
</evidence>
<keyword evidence="3" id="KW-0285">Flavoprotein</keyword>
<protein>
    <submittedName>
        <fullName evidence="9">D-amino acid oxidase</fullName>
    </submittedName>
</protein>
<dbReference type="PIRSF" id="PIRSF000189">
    <property type="entry name" value="D-aa_oxidase"/>
    <property type="match status" value="1"/>
</dbReference>
<keyword evidence="7" id="KW-0732">Signal</keyword>
<dbReference type="GO" id="GO:0071949">
    <property type="term" value="F:FAD binding"/>
    <property type="evidence" value="ECO:0007669"/>
    <property type="project" value="InterPro"/>
</dbReference>
<dbReference type="EMBL" id="DF933838">
    <property type="protein sequence ID" value="GAM41565.1"/>
    <property type="molecule type" value="Genomic_DNA"/>
</dbReference>
<feature type="domain" description="FAD dependent oxidoreductase" evidence="8">
    <location>
        <begin position="7"/>
        <end position="301"/>
    </location>
</feature>
<gene>
    <name evidence="9" type="ORF">TCE0_042r14774</name>
</gene>
<evidence type="ECO:0000256" key="5">
    <source>
        <dbReference type="ARBA" id="ARBA00023002"/>
    </source>
</evidence>
<keyword evidence="10" id="KW-1185">Reference proteome</keyword>
<dbReference type="Gene3D" id="3.40.50.720">
    <property type="entry name" value="NAD(P)-binding Rossmann-like Domain"/>
    <property type="match status" value="1"/>
</dbReference>